<dbReference type="AlphaFoldDB" id="A0A941DNQ5"/>
<proteinExistence type="inferred from homology"/>
<dbReference type="EMBL" id="JAGSPN010000002">
    <property type="protein sequence ID" value="MBR7781351.1"/>
    <property type="molecule type" value="Genomic_DNA"/>
</dbReference>
<feature type="chain" id="PRO_5036783244" evidence="12">
    <location>
        <begin position="27"/>
        <end position="911"/>
    </location>
</feature>
<accession>A0A941DNQ5</accession>
<evidence type="ECO:0000256" key="1">
    <source>
        <dbReference type="ARBA" id="ARBA00004571"/>
    </source>
</evidence>
<keyword evidence="12" id="KW-0732">Signal</keyword>
<dbReference type="Gene3D" id="2.40.170.20">
    <property type="entry name" value="TonB-dependent receptor, beta-barrel domain"/>
    <property type="match status" value="1"/>
</dbReference>
<dbReference type="PANTHER" id="PTHR47234:SF2">
    <property type="entry name" value="TONB-DEPENDENT RECEPTOR"/>
    <property type="match status" value="1"/>
</dbReference>
<keyword evidence="9 10" id="KW-0998">Cell outer membrane</keyword>
<keyword evidence="5 10" id="KW-0812">Transmembrane</keyword>
<keyword evidence="7 10" id="KW-0472">Membrane</keyword>
<organism evidence="15 16">
    <name type="scientific">Undibacterium luofuense</name>
    <dbReference type="NCBI Taxonomy" id="2828733"/>
    <lineage>
        <taxon>Bacteria</taxon>
        <taxon>Pseudomonadati</taxon>
        <taxon>Pseudomonadota</taxon>
        <taxon>Betaproteobacteria</taxon>
        <taxon>Burkholderiales</taxon>
        <taxon>Oxalobacteraceae</taxon>
        <taxon>Undibacterium</taxon>
    </lineage>
</organism>
<evidence type="ECO:0000256" key="10">
    <source>
        <dbReference type="PROSITE-ProRule" id="PRU01360"/>
    </source>
</evidence>
<evidence type="ECO:0000256" key="5">
    <source>
        <dbReference type="ARBA" id="ARBA00022692"/>
    </source>
</evidence>
<dbReference type="Gene3D" id="2.170.130.10">
    <property type="entry name" value="TonB-dependent receptor, plug domain"/>
    <property type="match status" value="1"/>
</dbReference>
<comment type="caution">
    <text evidence="15">The sequence shown here is derived from an EMBL/GenBank/DDBJ whole genome shotgun (WGS) entry which is preliminary data.</text>
</comment>
<dbReference type="Pfam" id="PF00593">
    <property type="entry name" value="TonB_dep_Rec_b-barrel"/>
    <property type="match status" value="1"/>
</dbReference>
<reference evidence="15" key="1">
    <citation type="submission" date="2021-04" db="EMBL/GenBank/DDBJ databases">
        <title>novel species isolated from subtropical streams in China.</title>
        <authorList>
            <person name="Lu H."/>
        </authorList>
    </citation>
    <scope>NUCLEOTIDE SEQUENCE</scope>
    <source>
        <strain evidence="15">LFS511W</strain>
    </source>
</reference>
<feature type="signal peptide" evidence="12">
    <location>
        <begin position="1"/>
        <end position="26"/>
    </location>
</feature>
<dbReference type="InterPro" id="IPR037066">
    <property type="entry name" value="Plug_dom_sf"/>
</dbReference>
<dbReference type="PANTHER" id="PTHR47234">
    <property type="match status" value="1"/>
</dbReference>
<evidence type="ECO:0000256" key="4">
    <source>
        <dbReference type="ARBA" id="ARBA00022452"/>
    </source>
</evidence>
<dbReference type="CDD" id="cd01347">
    <property type="entry name" value="ligand_gated_channel"/>
    <property type="match status" value="1"/>
</dbReference>
<evidence type="ECO:0000256" key="6">
    <source>
        <dbReference type="ARBA" id="ARBA00023077"/>
    </source>
</evidence>
<evidence type="ECO:0000313" key="15">
    <source>
        <dbReference type="EMBL" id="MBR7781351.1"/>
    </source>
</evidence>
<comment type="similarity">
    <text evidence="2 10 11">Belongs to the TonB-dependent receptor family.</text>
</comment>
<evidence type="ECO:0000259" key="13">
    <source>
        <dbReference type="Pfam" id="PF00593"/>
    </source>
</evidence>
<evidence type="ECO:0000256" key="12">
    <source>
        <dbReference type="SAM" id="SignalP"/>
    </source>
</evidence>
<dbReference type="InterPro" id="IPR000531">
    <property type="entry name" value="Beta-barrel_TonB"/>
</dbReference>
<evidence type="ECO:0000313" key="16">
    <source>
        <dbReference type="Proteomes" id="UP000680067"/>
    </source>
</evidence>
<sequence>MKKLPQLKKMSLAIALCIGTAPVAFAQTTDKTDQDAKKDAPQRVVITGSNIKRIDTETVSPVTTITKEQIARSGVTSVVDLLRNVSSAGGNMGEFNGTNSFRNGATSINLRGLPTLVLLNGYRLPTSGSDSGEGYTAVDLNMIPLAAIERVEILKDGASAIYGTDAVGGVVNFITKQENSGITVDASYGRTGYNDGGVAKASIGGGIGNRAEDKYNLTFAFSAENSKAINMADRPWANRYDFRKDGGLFQGNVYGANGDDPGTLSFTSADRFPDPACAKERQLAYFNAPEWFASSKKTGCFYTPAEGNQFRPEIHRYSLASVFNYDINDQTSVFVQAFANRLELKQIAPPNALLDADGNPFGIEASNPFNPYGKFVRVRRLFPAQEGGNDVSVNTFWLVGGIKAQLANWEFSASAGHGEERGNVKTKGAFLRDKMADYIANGKFNPFGQRTNSQDVINQLTADMGVKTKTTTDFVKLSATTEFGKLPGGAIGFAAGTEFKRESLKYDPTQQWRDGAIGGYTYNGSIDGSENLKAVYSELNLPVLKSLEIQAAARYDQYQYAGNTLNPKIGIRWSPAETLMLRANYSTGFRAPTLSQQFNSGRGAYYRTKDFKRCNEDSDIFYLDCSRSVLGLASGTQSIKPEKSEQYNFGFVFEPTQNLSLGMTYWGIRWTDRIEMTDMATVITGEDSTYKGFVTRLPVTQDDIDAYNALTPQERAAMGPLVGRIKSVRLGYVNRSKVSTTGIDADIAYTMKTGLGKFRPYADATYTIKYDSTLSPDDPYVNCHGNMACDSGEMSSPTLMANVGLGWEKDAWAANTVMHYTHHYHVSRNPTATINSYGYDMYKKGVMVPAAYIFDASLTYKGFKNTTLRFGINNLFNRDPSFNPGSAIGYDSALGDPRGRYIYGSVSYRFN</sequence>
<keyword evidence="8 15" id="KW-0675">Receptor</keyword>
<feature type="domain" description="TonB-dependent receptor plug" evidence="14">
    <location>
        <begin position="57"/>
        <end position="170"/>
    </location>
</feature>
<keyword evidence="16" id="KW-1185">Reference proteome</keyword>
<evidence type="ECO:0000256" key="8">
    <source>
        <dbReference type="ARBA" id="ARBA00023170"/>
    </source>
</evidence>
<dbReference type="Proteomes" id="UP000680067">
    <property type="component" value="Unassembled WGS sequence"/>
</dbReference>
<gene>
    <name evidence="15" type="ORF">KDM89_04280</name>
</gene>
<evidence type="ECO:0000256" key="2">
    <source>
        <dbReference type="ARBA" id="ARBA00009810"/>
    </source>
</evidence>
<dbReference type="InterPro" id="IPR036942">
    <property type="entry name" value="Beta-barrel_TonB_sf"/>
</dbReference>
<dbReference type="PROSITE" id="PS52016">
    <property type="entry name" value="TONB_DEPENDENT_REC_3"/>
    <property type="match status" value="1"/>
</dbReference>
<dbReference type="SUPFAM" id="SSF56935">
    <property type="entry name" value="Porins"/>
    <property type="match status" value="1"/>
</dbReference>
<evidence type="ECO:0000256" key="9">
    <source>
        <dbReference type="ARBA" id="ARBA00023237"/>
    </source>
</evidence>
<keyword evidence="6 11" id="KW-0798">TonB box</keyword>
<comment type="subcellular location">
    <subcellularLocation>
        <location evidence="1 10">Cell outer membrane</location>
        <topology evidence="1 10">Multi-pass membrane protein</topology>
    </subcellularLocation>
</comment>
<protein>
    <submittedName>
        <fullName evidence="15">TonB-dependent receptor</fullName>
    </submittedName>
</protein>
<name>A0A941DNQ5_9BURK</name>
<keyword evidence="3 10" id="KW-0813">Transport</keyword>
<dbReference type="Pfam" id="PF07715">
    <property type="entry name" value="Plug"/>
    <property type="match status" value="1"/>
</dbReference>
<dbReference type="InterPro" id="IPR039426">
    <property type="entry name" value="TonB-dep_rcpt-like"/>
</dbReference>
<evidence type="ECO:0000259" key="14">
    <source>
        <dbReference type="Pfam" id="PF07715"/>
    </source>
</evidence>
<evidence type="ECO:0000256" key="11">
    <source>
        <dbReference type="RuleBase" id="RU003357"/>
    </source>
</evidence>
<dbReference type="InterPro" id="IPR012910">
    <property type="entry name" value="Plug_dom"/>
</dbReference>
<feature type="domain" description="TonB-dependent receptor-like beta-barrel" evidence="13">
    <location>
        <begin position="406"/>
        <end position="875"/>
    </location>
</feature>
<dbReference type="RefSeq" id="WP_212686714.1">
    <property type="nucleotide sequence ID" value="NZ_JAGSPN010000002.1"/>
</dbReference>
<keyword evidence="4 10" id="KW-1134">Transmembrane beta strand</keyword>
<evidence type="ECO:0000256" key="7">
    <source>
        <dbReference type="ARBA" id="ARBA00023136"/>
    </source>
</evidence>
<evidence type="ECO:0000256" key="3">
    <source>
        <dbReference type="ARBA" id="ARBA00022448"/>
    </source>
</evidence>
<dbReference type="GO" id="GO:0009279">
    <property type="term" value="C:cell outer membrane"/>
    <property type="evidence" value="ECO:0007669"/>
    <property type="project" value="UniProtKB-SubCell"/>
</dbReference>